<evidence type="ECO:0000313" key="4">
    <source>
        <dbReference type="EMBL" id="KTB45671.1"/>
    </source>
</evidence>
<evidence type="ECO:0000313" key="5">
    <source>
        <dbReference type="Proteomes" id="UP000054988"/>
    </source>
</evidence>
<dbReference type="GO" id="GO:0006508">
    <property type="term" value="P:proteolysis"/>
    <property type="evidence" value="ECO:0007669"/>
    <property type="project" value="InterPro"/>
</dbReference>
<accession>A0A0W0GAS8</accession>
<keyword evidence="1" id="KW-0378">Hydrolase</keyword>
<dbReference type="GO" id="GO:0008236">
    <property type="term" value="F:serine-type peptidase activity"/>
    <property type="evidence" value="ECO:0007669"/>
    <property type="project" value="InterPro"/>
</dbReference>
<dbReference type="Proteomes" id="UP000054988">
    <property type="component" value="Unassembled WGS sequence"/>
</dbReference>
<dbReference type="PANTHER" id="PTHR48081">
    <property type="entry name" value="AB HYDROLASE SUPERFAMILY PROTEIN C4A8.06C"/>
    <property type="match status" value="1"/>
</dbReference>
<dbReference type="Pfam" id="PF00326">
    <property type="entry name" value="Peptidase_S9"/>
    <property type="match status" value="1"/>
</dbReference>
<dbReference type="InterPro" id="IPR029058">
    <property type="entry name" value="AB_hydrolase_fold"/>
</dbReference>
<feature type="domain" description="Alpha/beta hydrolase fold-3" evidence="3">
    <location>
        <begin position="19"/>
        <end position="161"/>
    </location>
</feature>
<sequence length="339" mass="37683">MELDIYPPTLSTQPFRSAVVYFHGGGLTVGTRESWFPVWLLNRLREAGHTFICPEYRLIPSGGVTGHEILEDVKDVFAFLLGAGLQKALENIQLDPDSEPRLTFQFDPSRIAVAGTSAGSTCAYLAAVHVQPRPKAVVSLYGMGGDFLTPHYYNPKTKPFLRGREILDPTEFSEFLYPFSSTDTSPVPGSPLEYHPPTYRIPGYPANPRMLLSRLYLQLGTFLDYYTGQHEPSLSASLRKAQGKTSLAKCISDRDAAIFPSLSLDANWPPALFVHGSEDTAVPVHESKHMHSLLQEVGASSELIIVEGKEHSFDYEADSEVTHKDLFDHVAQFLDKHLF</sequence>
<comment type="caution">
    <text evidence="4">The sequence shown here is derived from an EMBL/GenBank/DDBJ whole genome shotgun (WGS) entry which is preliminary data.</text>
</comment>
<dbReference type="eggNOG" id="ENOG502S3DF">
    <property type="taxonomic scope" value="Eukaryota"/>
</dbReference>
<evidence type="ECO:0000259" key="2">
    <source>
        <dbReference type="Pfam" id="PF00326"/>
    </source>
</evidence>
<name>A0A0W0GAS8_MONRR</name>
<organism evidence="4 5">
    <name type="scientific">Moniliophthora roreri</name>
    <name type="common">Frosty pod rot fungus</name>
    <name type="synonym">Monilia roreri</name>
    <dbReference type="NCBI Taxonomy" id="221103"/>
    <lineage>
        <taxon>Eukaryota</taxon>
        <taxon>Fungi</taxon>
        <taxon>Dikarya</taxon>
        <taxon>Basidiomycota</taxon>
        <taxon>Agaricomycotina</taxon>
        <taxon>Agaricomycetes</taxon>
        <taxon>Agaricomycetidae</taxon>
        <taxon>Agaricales</taxon>
        <taxon>Marasmiineae</taxon>
        <taxon>Marasmiaceae</taxon>
        <taxon>Moniliophthora</taxon>
    </lineage>
</organism>
<dbReference type="EMBL" id="LATX01000644">
    <property type="protein sequence ID" value="KTB45671.1"/>
    <property type="molecule type" value="Genomic_DNA"/>
</dbReference>
<evidence type="ECO:0008006" key="6">
    <source>
        <dbReference type="Google" id="ProtNLM"/>
    </source>
</evidence>
<dbReference type="InterPro" id="IPR001375">
    <property type="entry name" value="Peptidase_S9_cat"/>
</dbReference>
<dbReference type="InterPro" id="IPR050300">
    <property type="entry name" value="GDXG_lipolytic_enzyme"/>
</dbReference>
<dbReference type="AlphaFoldDB" id="A0A0W0GAS8"/>
<dbReference type="Gene3D" id="3.40.50.1820">
    <property type="entry name" value="alpha/beta hydrolase"/>
    <property type="match status" value="1"/>
</dbReference>
<proteinExistence type="predicted"/>
<protein>
    <recommendedName>
        <fullName evidence="6">Alpha/beta-hydrolase</fullName>
    </recommendedName>
</protein>
<dbReference type="PANTHER" id="PTHR48081:SF3">
    <property type="entry name" value="ALPHA_BETA HYDROLASE FOLD-3 DOMAIN-CONTAINING PROTEIN"/>
    <property type="match status" value="1"/>
</dbReference>
<gene>
    <name evidence="4" type="ORF">WG66_1750</name>
</gene>
<feature type="domain" description="Peptidase S9 prolyl oligopeptidase catalytic" evidence="2">
    <location>
        <begin position="267"/>
        <end position="335"/>
    </location>
</feature>
<evidence type="ECO:0000259" key="3">
    <source>
        <dbReference type="Pfam" id="PF07859"/>
    </source>
</evidence>
<evidence type="ECO:0000256" key="1">
    <source>
        <dbReference type="ARBA" id="ARBA00022801"/>
    </source>
</evidence>
<dbReference type="InterPro" id="IPR013094">
    <property type="entry name" value="AB_hydrolase_3"/>
</dbReference>
<dbReference type="Pfam" id="PF07859">
    <property type="entry name" value="Abhydrolase_3"/>
    <property type="match status" value="1"/>
</dbReference>
<dbReference type="SUPFAM" id="SSF53474">
    <property type="entry name" value="alpha/beta-Hydrolases"/>
    <property type="match status" value="1"/>
</dbReference>
<reference evidence="4 5" key="1">
    <citation type="submission" date="2015-12" db="EMBL/GenBank/DDBJ databases">
        <title>Draft genome sequence of Moniliophthora roreri, the causal agent of frosty pod rot of cacao.</title>
        <authorList>
            <person name="Aime M.C."/>
            <person name="Diaz-Valderrama J.R."/>
            <person name="Kijpornyongpan T."/>
            <person name="Phillips-Mora W."/>
        </authorList>
    </citation>
    <scope>NUCLEOTIDE SEQUENCE [LARGE SCALE GENOMIC DNA]</scope>
    <source>
        <strain evidence="4 5">MCA 2952</strain>
    </source>
</reference>